<evidence type="ECO:0000256" key="2">
    <source>
        <dbReference type="ARBA" id="ARBA00022908"/>
    </source>
</evidence>
<dbReference type="GO" id="GO:0003677">
    <property type="term" value="F:DNA binding"/>
    <property type="evidence" value="ECO:0007669"/>
    <property type="project" value="UniProtKB-UniRule"/>
</dbReference>
<feature type="domain" description="Core-binding (CB)" evidence="7">
    <location>
        <begin position="1"/>
        <end position="81"/>
    </location>
</feature>
<dbReference type="SUPFAM" id="SSF56349">
    <property type="entry name" value="DNA breaking-rejoining enzymes"/>
    <property type="match status" value="1"/>
</dbReference>
<evidence type="ECO:0000256" key="3">
    <source>
        <dbReference type="ARBA" id="ARBA00023125"/>
    </source>
</evidence>
<dbReference type="Gene3D" id="1.10.443.10">
    <property type="entry name" value="Intergrase catalytic core"/>
    <property type="match status" value="1"/>
</dbReference>
<gene>
    <name evidence="8" type="ORF">JMN32_10600</name>
</gene>
<comment type="caution">
    <text evidence="8">The sequence shown here is derived from an EMBL/GenBank/DDBJ whole genome shotgun (WGS) entry which is preliminary data.</text>
</comment>
<keyword evidence="4" id="KW-0233">DNA recombination</keyword>
<evidence type="ECO:0000313" key="8">
    <source>
        <dbReference type="EMBL" id="MBL6446763.1"/>
    </source>
</evidence>
<proteinExistence type="predicted"/>
<evidence type="ECO:0000313" key="9">
    <source>
        <dbReference type="Proteomes" id="UP000614216"/>
    </source>
</evidence>
<evidence type="ECO:0000256" key="1">
    <source>
        <dbReference type="ARBA" id="ARBA00022829"/>
    </source>
</evidence>
<keyword evidence="9" id="KW-1185">Reference proteome</keyword>
<dbReference type="PANTHER" id="PTHR30349">
    <property type="entry name" value="PHAGE INTEGRASE-RELATED"/>
    <property type="match status" value="1"/>
</dbReference>
<dbReference type="GO" id="GO:0006310">
    <property type="term" value="P:DNA recombination"/>
    <property type="evidence" value="ECO:0007669"/>
    <property type="project" value="UniProtKB-KW"/>
</dbReference>
<evidence type="ECO:0000256" key="4">
    <source>
        <dbReference type="ARBA" id="ARBA00023172"/>
    </source>
</evidence>
<dbReference type="Proteomes" id="UP000614216">
    <property type="component" value="Unassembled WGS sequence"/>
</dbReference>
<dbReference type="InterPro" id="IPR011010">
    <property type="entry name" value="DNA_brk_join_enz"/>
</dbReference>
<dbReference type="PROSITE" id="PS51898">
    <property type="entry name" value="TYR_RECOMBINASE"/>
    <property type="match status" value="1"/>
</dbReference>
<dbReference type="CDD" id="cd00397">
    <property type="entry name" value="DNA_BRE_C"/>
    <property type="match status" value="1"/>
</dbReference>
<dbReference type="InterPro" id="IPR004107">
    <property type="entry name" value="Integrase_SAM-like_N"/>
</dbReference>
<dbReference type="EMBL" id="JAEUGD010000040">
    <property type="protein sequence ID" value="MBL6446763.1"/>
    <property type="molecule type" value="Genomic_DNA"/>
</dbReference>
<dbReference type="Pfam" id="PF00589">
    <property type="entry name" value="Phage_integrase"/>
    <property type="match status" value="1"/>
</dbReference>
<dbReference type="AlphaFoldDB" id="A0A937KE11"/>
<protein>
    <submittedName>
        <fullName evidence="8">Phage integrase N-terminal SAM-like domain-containing protein</fullName>
    </submittedName>
</protein>
<feature type="domain" description="Tyr recombinase" evidence="6">
    <location>
        <begin position="103"/>
        <end position="294"/>
    </location>
</feature>
<keyword evidence="1" id="KW-0159">Chromosome partition</keyword>
<reference evidence="8" key="1">
    <citation type="submission" date="2021-01" db="EMBL/GenBank/DDBJ databases">
        <title>Fulvivirga kasyanovii gen. nov., sp nov., a novel member of the phylum Bacteroidetes isolated from seawater in a mussel farm.</title>
        <authorList>
            <person name="Zhao L.-H."/>
            <person name="Wang Z.-J."/>
        </authorList>
    </citation>
    <scope>NUCLEOTIDE SEQUENCE</scope>
    <source>
        <strain evidence="8">29W222</strain>
    </source>
</reference>
<dbReference type="GO" id="GO:0015074">
    <property type="term" value="P:DNA integration"/>
    <property type="evidence" value="ECO:0007669"/>
    <property type="project" value="UniProtKB-KW"/>
</dbReference>
<accession>A0A937KE11</accession>
<evidence type="ECO:0000259" key="7">
    <source>
        <dbReference type="PROSITE" id="PS51900"/>
    </source>
</evidence>
<dbReference type="InterPro" id="IPR010998">
    <property type="entry name" value="Integrase_recombinase_N"/>
</dbReference>
<evidence type="ECO:0000256" key="5">
    <source>
        <dbReference type="PROSITE-ProRule" id="PRU01248"/>
    </source>
</evidence>
<dbReference type="Pfam" id="PF13495">
    <property type="entry name" value="Phage_int_SAM_4"/>
    <property type="match status" value="1"/>
</dbReference>
<dbReference type="InterPro" id="IPR002104">
    <property type="entry name" value="Integrase_catalytic"/>
</dbReference>
<dbReference type="Gene3D" id="1.10.150.130">
    <property type="match status" value="1"/>
</dbReference>
<keyword evidence="2" id="KW-0229">DNA integration</keyword>
<dbReference type="PANTHER" id="PTHR30349:SF81">
    <property type="entry name" value="TYROSINE RECOMBINASE XERC"/>
    <property type="match status" value="1"/>
</dbReference>
<dbReference type="PROSITE" id="PS51900">
    <property type="entry name" value="CB"/>
    <property type="match status" value="1"/>
</dbReference>
<dbReference type="GO" id="GO:0007059">
    <property type="term" value="P:chromosome segregation"/>
    <property type="evidence" value="ECO:0007669"/>
    <property type="project" value="UniProtKB-KW"/>
</dbReference>
<evidence type="ECO:0000259" key="6">
    <source>
        <dbReference type="PROSITE" id="PS51898"/>
    </source>
</evidence>
<dbReference type="InterPro" id="IPR044068">
    <property type="entry name" value="CB"/>
</dbReference>
<sequence>MDNQQLYTTYLQNRGCSKSTIDSYHHFCEHFIRWAENKHMEIEYITYSELLDYIASRKGKVTQKTIQGCMIAITHYFEALVQTEVIDQNPARYLDIKAPNNRKLYAILSRQQLDNLYHNFDINASRKTKPTAKASAIRNKITVGLMAFQGLDSTALSQLRVQDVDVLGGKITVKSSRTHAGRNLALQAVQIIELDRYINQTRQELQYHFKQEDSDQLLVTGYAHFNQSLRRLPKRLRKQEPQLQSLRHIRASVITHWLRQYNLREVQYMAGHRKILSTELYQRNDIEGLQADIDRFHPMNRKEEE</sequence>
<dbReference type="InterPro" id="IPR050090">
    <property type="entry name" value="Tyrosine_recombinase_XerCD"/>
</dbReference>
<name>A0A937KE11_9BACT</name>
<dbReference type="RefSeq" id="WP_202856308.1">
    <property type="nucleotide sequence ID" value="NZ_JAEUGD010000040.1"/>
</dbReference>
<dbReference type="InterPro" id="IPR013762">
    <property type="entry name" value="Integrase-like_cat_sf"/>
</dbReference>
<keyword evidence="3 5" id="KW-0238">DNA-binding</keyword>
<organism evidence="8 9">
    <name type="scientific">Fulvivirga marina</name>
    <dbReference type="NCBI Taxonomy" id="2494733"/>
    <lineage>
        <taxon>Bacteria</taxon>
        <taxon>Pseudomonadati</taxon>
        <taxon>Bacteroidota</taxon>
        <taxon>Cytophagia</taxon>
        <taxon>Cytophagales</taxon>
        <taxon>Fulvivirgaceae</taxon>
        <taxon>Fulvivirga</taxon>
    </lineage>
</organism>